<dbReference type="InterPro" id="IPR001969">
    <property type="entry name" value="Aspartic_peptidase_AS"/>
</dbReference>
<dbReference type="PROSITE" id="PS00141">
    <property type="entry name" value="ASP_PROTEASE"/>
    <property type="match status" value="1"/>
</dbReference>
<feature type="region of interest" description="Disordered" evidence="1">
    <location>
        <begin position="109"/>
        <end position="139"/>
    </location>
</feature>
<feature type="compositionally biased region" description="Basic and acidic residues" evidence="1">
    <location>
        <begin position="116"/>
        <end position="137"/>
    </location>
</feature>
<evidence type="ECO:0000313" key="4">
    <source>
        <dbReference type="EnsemblMetazoa" id="KAF7492108.1"/>
    </source>
</evidence>
<evidence type="ECO:0000313" key="3">
    <source>
        <dbReference type="EMBL" id="KAF7492108.1"/>
    </source>
</evidence>
<protein>
    <submittedName>
        <fullName evidence="3 4">Uncharacterized protein</fullName>
    </submittedName>
</protein>
<keyword evidence="5" id="KW-1185">Reference proteome</keyword>
<dbReference type="Proteomes" id="UP000070412">
    <property type="component" value="Unassembled WGS sequence"/>
</dbReference>
<keyword evidence="2" id="KW-0812">Transmembrane</keyword>
<dbReference type="EMBL" id="WVUK01000057">
    <property type="protein sequence ID" value="KAF7492108.1"/>
    <property type="molecule type" value="Genomic_DNA"/>
</dbReference>
<evidence type="ECO:0000256" key="1">
    <source>
        <dbReference type="SAM" id="MobiDB-lite"/>
    </source>
</evidence>
<evidence type="ECO:0000256" key="2">
    <source>
        <dbReference type="SAM" id="Phobius"/>
    </source>
</evidence>
<reference evidence="3" key="2">
    <citation type="submission" date="2020-01" db="EMBL/GenBank/DDBJ databases">
        <authorList>
            <person name="Korhonen P.K.K."/>
            <person name="Guangxu M.G."/>
            <person name="Wang T.W."/>
            <person name="Stroehlein A.J.S."/>
            <person name="Young N.D."/>
            <person name="Ang C.-S.A."/>
            <person name="Fernando D.W.F."/>
            <person name="Lu H.L."/>
            <person name="Taylor S.T."/>
            <person name="Ehtesham M.E.M."/>
            <person name="Najaraj S.H.N."/>
            <person name="Harsha G.H.G."/>
            <person name="Madugundu A.M."/>
            <person name="Renuse S.R."/>
            <person name="Holt D.H."/>
            <person name="Pandey A.P."/>
            <person name="Papenfuss A.P."/>
            <person name="Gasser R.B.G."/>
            <person name="Fischer K.F."/>
        </authorList>
    </citation>
    <scope>NUCLEOTIDE SEQUENCE</scope>
    <source>
        <strain evidence="3">SSS_KF_BRIS2020</strain>
    </source>
</reference>
<dbReference type="GO" id="GO:0006508">
    <property type="term" value="P:proteolysis"/>
    <property type="evidence" value="ECO:0007669"/>
    <property type="project" value="InterPro"/>
</dbReference>
<dbReference type="GO" id="GO:0004190">
    <property type="term" value="F:aspartic-type endopeptidase activity"/>
    <property type="evidence" value="ECO:0007669"/>
    <property type="project" value="InterPro"/>
</dbReference>
<keyword evidence="2" id="KW-1133">Transmembrane helix</keyword>
<reference evidence="4" key="3">
    <citation type="submission" date="2022-06" db="UniProtKB">
        <authorList>
            <consortium name="EnsemblMetazoa"/>
        </authorList>
    </citation>
    <scope>IDENTIFICATION</scope>
</reference>
<sequence length="406" mass="47814">MRIHRTNEQRNAARKAIIDQRKGFFSLLRLYTRFQLIITFLSLVLSLILLFNSTYAYYQFQIENQKQYQPNHNANHLDRDRTDEIVRYHRNIMNLYGINETDFEMFFNRNPQSRGNDGRKARADGTLRKKTSQDQRPSELTYQSKVPLRCKRRNETVQEFLEIFESWMLINRWSDEEASLYLNCLIEERSLKQKLSQCERFNSYMAMKAALLSVDKAAKDRKIIQLRNVKFFIGGNVDAYFDKVSKLVDEIYAEEVSSMQIKRDMILSGLDPEMIAKLIVNQALPDDITNLKNLIFGLNLTMINKNRNKEWQNAKKNAKKFCQNCKTKTHNTEDCRSKKQNHPKCEKITNDISNPRYFVPMKFNGEEVLALFDSGSNRTIAPGNILKPETRLKNDAVRLLNMRIYQ</sequence>
<gene>
    <name evidence="3" type="ORF">SSS_2817</name>
</gene>
<keyword evidence="2" id="KW-0472">Membrane</keyword>
<organism evidence="3">
    <name type="scientific">Sarcoptes scabiei</name>
    <name type="common">Itch mite</name>
    <name type="synonym">Acarus scabiei</name>
    <dbReference type="NCBI Taxonomy" id="52283"/>
    <lineage>
        <taxon>Eukaryota</taxon>
        <taxon>Metazoa</taxon>
        <taxon>Ecdysozoa</taxon>
        <taxon>Arthropoda</taxon>
        <taxon>Chelicerata</taxon>
        <taxon>Arachnida</taxon>
        <taxon>Acari</taxon>
        <taxon>Acariformes</taxon>
        <taxon>Sarcoptiformes</taxon>
        <taxon>Astigmata</taxon>
        <taxon>Psoroptidia</taxon>
        <taxon>Sarcoptoidea</taxon>
        <taxon>Sarcoptidae</taxon>
        <taxon>Sarcoptinae</taxon>
        <taxon>Sarcoptes</taxon>
    </lineage>
</organism>
<dbReference type="EnsemblMetazoa" id="SSS_2817s_mrna">
    <property type="protein sequence ID" value="KAF7492108.1"/>
    <property type="gene ID" value="SSS_2817"/>
</dbReference>
<name>A0A834R8X8_SARSC</name>
<reference evidence="5" key="1">
    <citation type="journal article" date="2020" name="PLoS Negl. Trop. Dis.">
        <title>High-quality nuclear genome for Sarcoptes scabiei-A critical resource for a neglected parasite.</title>
        <authorList>
            <person name="Korhonen P.K."/>
            <person name="Gasser R.B."/>
            <person name="Ma G."/>
            <person name="Wang T."/>
            <person name="Stroehlein A.J."/>
            <person name="Young N.D."/>
            <person name="Ang C.S."/>
            <person name="Fernando D.D."/>
            <person name="Lu H.C."/>
            <person name="Taylor S."/>
            <person name="Reynolds S.L."/>
            <person name="Mofiz E."/>
            <person name="Najaraj S.H."/>
            <person name="Gowda H."/>
            <person name="Madugundu A."/>
            <person name="Renuse S."/>
            <person name="Holt D."/>
            <person name="Pandey A."/>
            <person name="Papenfuss A.T."/>
            <person name="Fischer K."/>
        </authorList>
    </citation>
    <scope>NUCLEOTIDE SEQUENCE [LARGE SCALE GENOMIC DNA]</scope>
</reference>
<feature type="transmembrane region" description="Helical" evidence="2">
    <location>
        <begin position="36"/>
        <end position="58"/>
    </location>
</feature>
<accession>A0A834R8X8</accession>
<dbReference type="AlphaFoldDB" id="A0A834R8X8"/>
<evidence type="ECO:0000313" key="5">
    <source>
        <dbReference type="Proteomes" id="UP000070412"/>
    </source>
</evidence>
<proteinExistence type="predicted"/>